<name>A0ABM5RH61_9GAMM</name>
<dbReference type="RefSeq" id="WP_038645205.1">
    <property type="nucleotide sequence ID" value="NZ_CP009454.1"/>
</dbReference>
<dbReference type="Proteomes" id="UP000029495">
    <property type="component" value="Chromosome"/>
</dbReference>
<organism evidence="1 2">
    <name type="scientific">Pantoea rwandensis</name>
    <dbReference type="NCBI Taxonomy" id="1076550"/>
    <lineage>
        <taxon>Bacteria</taxon>
        <taxon>Pseudomonadati</taxon>
        <taxon>Pseudomonadota</taxon>
        <taxon>Gammaproteobacteria</taxon>
        <taxon>Enterobacterales</taxon>
        <taxon>Erwiniaceae</taxon>
        <taxon>Pantoea</taxon>
    </lineage>
</organism>
<protein>
    <submittedName>
        <fullName evidence="1">Uncharacterized protein</fullName>
    </submittedName>
</protein>
<accession>A0ABM5RH61</accession>
<sequence length="93" mass="10858">MALINKSDLKYTYSWTAIGDDDPKRTGKPDSTLLNRNEGYEVLPFLNRFAEKHSFKSKESALKAEKMIKEYLPGDIRSHKNVTSWLEDNWSKY</sequence>
<gene>
    <name evidence="1" type="ORF">LH22_07145</name>
</gene>
<dbReference type="EMBL" id="CP009454">
    <property type="protein sequence ID" value="AIR85254.1"/>
    <property type="molecule type" value="Genomic_DNA"/>
</dbReference>
<evidence type="ECO:0000313" key="2">
    <source>
        <dbReference type="Proteomes" id="UP000029495"/>
    </source>
</evidence>
<reference evidence="1 2" key="1">
    <citation type="submission" date="2014-09" db="EMBL/GenBank/DDBJ databases">
        <authorList>
            <person name="Chan K.-G."/>
        </authorList>
    </citation>
    <scope>NUCLEOTIDE SEQUENCE [LARGE SCALE GENOMIC DNA]</scope>
    <source>
        <strain evidence="1 2">ND04</strain>
    </source>
</reference>
<proteinExistence type="predicted"/>
<evidence type="ECO:0000313" key="1">
    <source>
        <dbReference type="EMBL" id="AIR85254.1"/>
    </source>
</evidence>
<keyword evidence="2" id="KW-1185">Reference proteome</keyword>